<dbReference type="PANTHER" id="PTHR35342">
    <property type="entry name" value="TRICARBOXYLIC TRANSPORT PROTEIN"/>
    <property type="match status" value="1"/>
</dbReference>
<feature type="transmembrane region" description="Helical" evidence="1">
    <location>
        <begin position="111"/>
        <end position="133"/>
    </location>
</feature>
<feature type="transmembrane region" description="Helical" evidence="1">
    <location>
        <begin position="42"/>
        <end position="64"/>
    </location>
</feature>
<feature type="domain" description="DUF112" evidence="2">
    <location>
        <begin position="18"/>
        <end position="435"/>
    </location>
</feature>
<feature type="transmembrane region" description="Helical" evidence="1">
    <location>
        <begin position="251"/>
        <end position="277"/>
    </location>
</feature>
<dbReference type="EMBL" id="CP048620">
    <property type="protein sequence ID" value="QPJ64339.1"/>
    <property type="molecule type" value="Genomic_DNA"/>
</dbReference>
<feature type="transmembrane region" description="Helical" evidence="1">
    <location>
        <begin position="352"/>
        <end position="375"/>
    </location>
</feature>
<gene>
    <name evidence="3" type="ORF">G3M78_02570</name>
</gene>
<dbReference type="Pfam" id="PF01970">
    <property type="entry name" value="TctA"/>
    <property type="match status" value="1"/>
</dbReference>
<protein>
    <submittedName>
        <fullName evidence="3">C4-dicarboxylate ABC transporter permease</fullName>
    </submittedName>
</protein>
<dbReference type="Proteomes" id="UP000594464">
    <property type="component" value="Chromosome"/>
</dbReference>
<name>A0A7T0G2I0_9BACT</name>
<sequence length="496" mass="51856">MPDELLSSFLLVFSFGNILAVLLGVIFGVFMGAVPGLTGTMGLALIIPLTYTLDPVAAFCILLGCYKGCLFSGSIPAILINTPGTPAAAATVLDGYPLCQQGQAGKALGMALWSSVIGDFISMIALVFGALALASMATKFGPPEYSMLILFSLTIVAGVSGDSLTKGLIAAGFGFLFGTVGLDPMTATPRFTFGAVTMMNGISLMAMLIGLFAMSEILIQAQSQHARATLTAAISQAKISLNDLKQCARTIFRGSMIGIILGSIPGLGATPAAFLSYSEAKRKSKRPERFGKGSLEGVAATESANNATCGGALIPLMALGVPGDVTTAVLLGAFLIHGLAPGPVLFEENLGLVYAIFSALFLAVILLPFVGLVAVRIFSRILKIPKSILFPVIALLCALGIYSFNSSFADVWTMLIFGVVGFVMRKLDFPLAPMMVGFVLEPIGERSVRQALTLSSGNPGIFFSTPISILFSGLTLASLTYISFNSYKKIKQAKKS</sequence>
<evidence type="ECO:0000256" key="1">
    <source>
        <dbReference type="SAM" id="Phobius"/>
    </source>
</evidence>
<dbReference type="KEGG" id="nva:G3M78_02570"/>
<evidence type="ECO:0000313" key="3">
    <source>
        <dbReference type="EMBL" id="QPJ64339.1"/>
    </source>
</evidence>
<evidence type="ECO:0000313" key="4">
    <source>
        <dbReference type="Proteomes" id="UP000594464"/>
    </source>
</evidence>
<feature type="transmembrane region" description="Helical" evidence="1">
    <location>
        <begin position="191"/>
        <end position="214"/>
    </location>
</feature>
<dbReference type="InterPro" id="IPR002823">
    <property type="entry name" value="DUF112_TM"/>
</dbReference>
<accession>A0A7T0G2I0</accession>
<proteinExistence type="predicted"/>
<dbReference type="AlphaFoldDB" id="A0A7T0G2I0"/>
<feature type="transmembrane region" description="Helical" evidence="1">
    <location>
        <begin position="387"/>
        <end position="404"/>
    </location>
</feature>
<feature type="transmembrane region" description="Helical" evidence="1">
    <location>
        <begin position="325"/>
        <end position="346"/>
    </location>
</feature>
<feature type="transmembrane region" description="Helical" evidence="1">
    <location>
        <begin position="145"/>
        <end position="161"/>
    </location>
</feature>
<keyword evidence="1" id="KW-0472">Membrane</keyword>
<organism evidence="3 4">
    <name type="scientific">Candidatus Nitrohelix vancouverensis</name>
    <dbReference type="NCBI Taxonomy" id="2705534"/>
    <lineage>
        <taxon>Bacteria</taxon>
        <taxon>Pseudomonadati</taxon>
        <taxon>Nitrospinota/Tectimicrobiota group</taxon>
        <taxon>Nitrospinota</taxon>
        <taxon>Nitrospinia</taxon>
        <taxon>Nitrospinales</taxon>
        <taxon>Nitrospinaceae</taxon>
        <taxon>Candidatus Nitrohelix</taxon>
    </lineage>
</organism>
<keyword evidence="1" id="KW-1133">Transmembrane helix</keyword>
<keyword evidence="1" id="KW-0812">Transmembrane</keyword>
<dbReference type="PANTHER" id="PTHR35342:SF5">
    <property type="entry name" value="TRICARBOXYLIC TRANSPORT PROTEIN"/>
    <property type="match status" value="1"/>
</dbReference>
<feature type="transmembrane region" description="Helical" evidence="1">
    <location>
        <begin position="6"/>
        <end position="30"/>
    </location>
</feature>
<reference evidence="4" key="1">
    <citation type="submission" date="2020-02" db="EMBL/GenBank/DDBJ databases">
        <title>Genomic and physiological characterization of two novel Nitrospinaceae genera.</title>
        <authorList>
            <person name="Mueller A.J."/>
            <person name="Jung M.-Y."/>
            <person name="Strachan C.R."/>
            <person name="Herbold C.W."/>
            <person name="Kirkegaard R.H."/>
            <person name="Daims H."/>
        </authorList>
    </citation>
    <scope>NUCLEOTIDE SEQUENCE [LARGE SCALE GENOMIC DNA]</scope>
</reference>
<feature type="transmembrane region" description="Helical" evidence="1">
    <location>
        <begin position="461"/>
        <end position="484"/>
    </location>
</feature>
<evidence type="ECO:0000259" key="2">
    <source>
        <dbReference type="Pfam" id="PF01970"/>
    </source>
</evidence>